<dbReference type="InterPro" id="IPR006311">
    <property type="entry name" value="TAT_signal"/>
</dbReference>
<dbReference type="GO" id="GO:0005576">
    <property type="term" value="C:extracellular region"/>
    <property type="evidence" value="ECO:0007669"/>
    <property type="project" value="UniProtKB-SubCell"/>
</dbReference>
<evidence type="ECO:0000256" key="7">
    <source>
        <dbReference type="PIRSR" id="PIRSR615500-1"/>
    </source>
</evidence>
<dbReference type="InterPro" id="IPR015500">
    <property type="entry name" value="Peptidase_S8_subtilisin-rel"/>
</dbReference>
<dbReference type="InterPro" id="IPR036852">
    <property type="entry name" value="Peptidase_S8/S53_dom_sf"/>
</dbReference>
<keyword evidence="6 8" id="KW-0720">Serine protease</keyword>
<dbReference type="Pfam" id="PF00082">
    <property type="entry name" value="Peptidase_S8"/>
    <property type="match status" value="1"/>
</dbReference>
<evidence type="ECO:0000259" key="11">
    <source>
        <dbReference type="Pfam" id="PF00082"/>
    </source>
</evidence>
<sequence length="580" mass="58633">MRKTARRNVLAGGIAAVTAAALGAFALPAGSQAFSPVSYGLTLPATVSAAQPVRIVTTSLDATGRPVFAVREATDKVSAERIVSSARKAGGTVGVEVDRKVHALDMPEGGDPYREYQWDLDKMNVEGAWDQDTTGADVVVAVIDTGVDGSHPDLAGNVLTGYDAIDDTEGGDSDGNGHGTHVAGTVAAVAGNGEGITGIAPDARILPVKVLDADGTGYTSDTAEGIVWAVDNGAQVINLSLGADTATAAEEAAVAYAIENGVTVVAAAGNQREEGSPTSYPAAYDGVIAVAATDADDEIAEYSNQGDYVDVAAPGSAILSTYPGDLSEDGSEYAELNGTSMASPHVAAVAALIKASRPEITPQGIQNALEESAVDLGEDGFDNDFGHGRVDAAAAVEAAAGGDGGEERVTPEIAVDGGGLVSYGADTETTFQVSADGEALAGLEAETCVSVAGGRWDCDTTESDEDGVYYVEHKATGAFQVRVTVGETGTVASASESAEYTVRATVTAKKSGKGALTVKAAGAPSQKMALQRRSGNSWKTVKTYPVKSSTKVTGLSGGTYRVVVAGTKAVQGVTSGTVKL</sequence>
<keyword evidence="13" id="KW-1185">Reference proteome</keyword>
<dbReference type="PANTHER" id="PTHR43806:SF11">
    <property type="entry name" value="CEREVISIN-RELATED"/>
    <property type="match status" value="1"/>
</dbReference>
<feature type="active site" description="Charge relay system" evidence="7 8">
    <location>
        <position position="178"/>
    </location>
</feature>
<dbReference type="OrthoDB" id="5240330at2"/>
<name>A0A1I2FF03_9ACTN</name>
<reference evidence="12 13" key="1">
    <citation type="submission" date="2016-10" db="EMBL/GenBank/DDBJ databases">
        <authorList>
            <person name="de Groot N.N."/>
        </authorList>
    </citation>
    <scope>NUCLEOTIDE SEQUENCE [LARGE SCALE GENOMIC DNA]</scope>
    <source>
        <strain evidence="12 13">DSM 43019</strain>
    </source>
</reference>
<evidence type="ECO:0000256" key="9">
    <source>
        <dbReference type="RuleBase" id="RU003355"/>
    </source>
</evidence>
<dbReference type="Gene3D" id="3.40.50.200">
    <property type="entry name" value="Peptidase S8/S53 domain"/>
    <property type="match status" value="1"/>
</dbReference>
<dbReference type="GO" id="GO:0006508">
    <property type="term" value="P:proteolysis"/>
    <property type="evidence" value="ECO:0007669"/>
    <property type="project" value="UniProtKB-KW"/>
</dbReference>
<evidence type="ECO:0000256" key="8">
    <source>
        <dbReference type="PROSITE-ProRule" id="PRU01240"/>
    </source>
</evidence>
<dbReference type="CDD" id="cd07484">
    <property type="entry name" value="Peptidases_S8_Thermitase_like"/>
    <property type="match status" value="1"/>
</dbReference>
<dbReference type="PROSITE" id="PS00138">
    <property type="entry name" value="SUBTILASE_SER"/>
    <property type="match status" value="1"/>
</dbReference>
<feature type="domain" description="Peptidase S8/S53" evidence="11">
    <location>
        <begin position="135"/>
        <end position="388"/>
    </location>
</feature>
<comment type="subcellular location">
    <subcellularLocation>
        <location evidence="1">Secreted</location>
    </subcellularLocation>
</comment>
<evidence type="ECO:0000256" key="2">
    <source>
        <dbReference type="ARBA" id="ARBA00011073"/>
    </source>
</evidence>
<dbReference type="PROSITE" id="PS51892">
    <property type="entry name" value="SUBTILASE"/>
    <property type="match status" value="1"/>
</dbReference>
<evidence type="ECO:0000256" key="4">
    <source>
        <dbReference type="ARBA" id="ARBA00022670"/>
    </source>
</evidence>
<dbReference type="PRINTS" id="PR00723">
    <property type="entry name" value="SUBTILISIN"/>
</dbReference>
<dbReference type="PANTHER" id="PTHR43806">
    <property type="entry name" value="PEPTIDASE S8"/>
    <property type="match status" value="1"/>
</dbReference>
<evidence type="ECO:0000256" key="6">
    <source>
        <dbReference type="ARBA" id="ARBA00022825"/>
    </source>
</evidence>
<dbReference type="RefSeq" id="WP_093614256.1">
    <property type="nucleotide sequence ID" value="NZ_BOMT01000037.1"/>
</dbReference>
<dbReference type="Proteomes" id="UP000199645">
    <property type="component" value="Unassembled WGS sequence"/>
</dbReference>
<feature type="chain" id="PRO_5039443228" evidence="10">
    <location>
        <begin position="27"/>
        <end position="580"/>
    </location>
</feature>
<keyword evidence="10" id="KW-0732">Signal</keyword>
<dbReference type="InterPro" id="IPR023827">
    <property type="entry name" value="Peptidase_S8_Asp-AS"/>
</dbReference>
<dbReference type="AlphaFoldDB" id="A0A1I2FF03"/>
<protein>
    <submittedName>
        <fullName evidence="12">Type VII secretion-associated serine protease mycosin</fullName>
    </submittedName>
</protein>
<dbReference type="PROSITE" id="PS00136">
    <property type="entry name" value="SUBTILASE_ASP"/>
    <property type="match status" value="1"/>
</dbReference>
<evidence type="ECO:0000256" key="1">
    <source>
        <dbReference type="ARBA" id="ARBA00004613"/>
    </source>
</evidence>
<keyword evidence="4 8" id="KW-0645">Protease</keyword>
<organism evidence="12 13">
    <name type="scientific">Actinoplanes philippinensis</name>
    <dbReference type="NCBI Taxonomy" id="35752"/>
    <lineage>
        <taxon>Bacteria</taxon>
        <taxon>Bacillati</taxon>
        <taxon>Actinomycetota</taxon>
        <taxon>Actinomycetes</taxon>
        <taxon>Micromonosporales</taxon>
        <taxon>Micromonosporaceae</taxon>
        <taxon>Actinoplanes</taxon>
    </lineage>
</organism>
<accession>A0A1I2FF03</accession>
<feature type="active site" description="Charge relay system" evidence="7 8">
    <location>
        <position position="340"/>
    </location>
</feature>
<dbReference type="STRING" id="35752.SAMN05421541_105301"/>
<gene>
    <name evidence="12" type="ORF">SAMN05421541_105301</name>
</gene>
<dbReference type="InterPro" id="IPR050131">
    <property type="entry name" value="Peptidase_S8_subtilisin-like"/>
</dbReference>
<keyword evidence="3" id="KW-0964">Secreted</keyword>
<evidence type="ECO:0000256" key="3">
    <source>
        <dbReference type="ARBA" id="ARBA00022525"/>
    </source>
</evidence>
<dbReference type="SUPFAM" id="SSF52743">
    <property type="entry name" value="Subtilisin-like"/>
    <property type="match status" value="1"/>
</dbReference>
<dbReference type="PROSITE" id="PS00137">
    <property type="entry name" value="SUBTILASE_HIS"/>
    <property type="match status" value="1"/>
</dbReference>
<dbReference type="InterPro" id="IPR034084">
    <property type="entry name" value="Thermitase-like_dom"/>
</dbReference>
<proteinExistence type="inferred from homology"/>
<dbReference type="InterPro" id="IPR000209">
    <property type="entry name" value="Peptidase_S8/S53_dom"/>
</dbReference>
<dbReference type="EMBL" id="FONV01000005">
    <property type="protein sequence ID" value="SFF03086.1"/>
    <property type="molecule type" value="Genomic_DNA"/>
</dbReference>
<evidence type="ECO:0000313" key="12">
    <source>
        <dbReference type="EMBL" id="SFF03086.1"/>
    </source>
</evidence>
<comment type="similarity">
    <text evidence="2 8 9">Belongs to the peptidase S8 family.</text>
</comment>
<dbReference type="InterPro" id="IPR023828">
    <property type="entry name" value="Peptidase_S8_Ser-AS"/>
</dbReference>
<dbReference type="GO" id="GO:0004252">
    <property type="term" value="F:serine-type endopeptidase activity"/>
    <property type="evidence" value="ECO:0007669"/>
    <property type="project" value="UniProtKB-UniRule"/>
</dbReference>
<keyword evidence="5 8" id="KW-0378">Hydrolase</keyword>
<evidence type="ECO:0000256" key="10">
    <source>
        <dbReference type="SAM" id="SignalP"/>
    </source>
</evidence>
<dbReference type="PROSITE" id="PS51318">
    <property type="entry name" value="TAT"/>
    <property type="match status" value="1"/>
</dbReference>
<evidence type="ECO:0000313" key="13">
    <source>
        <dbReference type="Proteomes" id="UP000199645"/>
    </source>
</evidence>
<dbReference type="InterPro" id="IPR022398">
    <property type="entry name" value="Peptidase_S8_His-AS"/>
</dbReference>
<feature type="active site" description="Charge relay system" evidence="7 8">
    <location>
        <position position="144"/>
    </location>
</feature>
<feature type="signal peptide" evidence="10">
    <location>
        <begin position="1"/>
        <end position="26"/>
    </location>
</feature>
<evidence type="ECO:0000256" key="5">
    <source>
        <dbReference type="ARBA" id="ARBA00022801"/>
    </source>
</evidence>